<sequence length="79" mass="8590">MLAIVAIEQEKSLHVSACERAYTGDFIERPDESDDAVTLHPLTLGRLQAAYSADERRAIYDAVIASRPACDELADLALG</sequence>
<dbReference type="EMBL" id="CAKXAJ010007613">
    <property type="protein sequence ID" value="CAH2210499.1"/>
    <property type="molecule type" value="Genomic_DNA"/>
</dbReference>
<accession>A0A8S4QN00</accession>
<protein>
    <submittedName>
        <fullName evidence="1">Jg18117 protein</fullName>
    </submittedName>
</protein>
<dbReference type="Proteomes" id="UP000838756">
    <property type="component" value="Unassembled WGS sequence"/>
</dbReference>
<gene>
    <name evidence="1" type="primary">jg18117</name>
    <name evidence="1" type="ORF">PAEG_LOCUS2404</name>
</gene>
<evidence type="ECO:0000313" key="1">
    <source>
        <dbReference type="EMBL" id="CAH2210499.1"/>
    </source>
</evidence>
<reference evidence="1" key="1">
    <citation type="submission" date="2022-03" db="EMBL/GenBank/DDBJ databases">
        <authorList>
            <person name="Lindestad O."/>
        </authorList>
    </citation>
    <scope>NUCLEOTIDE SEQUENCE</scope>
</reference>
<dbReference type="OrthoDB" id="69229at2759"/>
<keyword evidence="2" id="KW-1185">Reference proteome</keyword>
<proteinExistence type="predicted"/>
<evidence type="ECO:0000313" key="2">
    <source>
        <dbReference type="Proteomes" id="UP000838756"/>
    </source>
</evidence>
<feature type="non-terminal residue" evidence="1">
    <location>
        <position position="1"/>
    </location>
</feature>
<dbReference type="AlphaFoldDB" id="A0A8S4QN00"/>
<name>A0A8S4QN00_9NEOP</name>
<comment type="caution">
    <text evidence="1">The sequence shown here is derived from an EMBL/GenBank/DDBJ whole genome shotgun (WGS) entry which is preliminary data.</text>
</comment>
<organism evidence="1 2">
    <name type="scientific">Pararge aegeria aegeria</name>
    <dbReference type="NCBI Taxonomy" id="348720"/>
    <lineage>
        <taxon>Eukaryota</taxon>
        <taxon>Metazoa</taxon>
        <taxon>Ecdysozoa</taxon>
        <taxon>Arthropoda</taxon>
        <taxon>Hexapoda</taxon>
        <taxon>Insecta</taxon>
        <taxon>Pterygota</taxon>
        <taxon>Neoptera</taxon>
        <taxon>Endopterygota</taxon>
        <taxon>Lepidoptera</taxon>
        <taxon>Glossata</taxon>
        <taxon>Ditrysia</taxon>
        <taxon>Papilionoidea</taxon>
        <taxon>Nymphalidae</taxon>
        <taxon>Satyrinae</taxon>
        <taxon>Satyrini</taxon>
        <taxon>Parargina</taxon>
        <taxon>Pararge</taxon>
    </lineage>
</organism>